<sequence>MLIWLIFSKYSNKTLFQVTEEEFINYYAGISASIDQDVYFDLMMLPHQHLVVDRDSGLTLKGERTLHEAWGRHSAILDMDIISNKRHASESMVSALFATIQRVCCAGSPMETHKGRYVCMWPTLSSCYHARGHPLLARLVLISPSAQNSGRKLQNMSTAGF</sequence>
<dbReference type="Gene3D" id="1.10.238.10">
    <property type="entry name" value="EF-hand"/>
    <property type="match status" value="1"/>
</dbReference>
<accession>A0A7R8VY76</accession>
<gene>
    <name evidence="1" type="ORF">TDIB3V08_LOCUS11402</name>
</gene>
<reference evidence="1" key="1">
    <citation type="submission" date="2020-11" db="EMBL/GenBank/DDBJ databases">
        <authorList>
            <person name="Tran Van P."/>
        </authorList>
    </citation>
    <scope>NUCLEOTIDE SEQUENCE</scope>
</reference>
<organism evidence="1">
    <name type="scientific">Timema douglasi</name>
    <name type="common">Walking stick</name>
    <dbReference type="NCBI Taxonomy" id="61478"/>
    <lineage>
        <taxon>Eukaryota</taxon>
        <taxon>Metazoa</taxon>
        <taxon>Ecdysozoa</taxon>
        <taxon>Arthropoda</taxon>
        <taxon>Hexapoda</taxon>
        <taxon>Insecta</taxon>
        <taxon>Pterygota</taxon>
        <taxon>Neoptera</taxon>
        <taxon>Polyneoptera</taxon>
        <taxon>Phasmatodea</taxon>
        <taxon>Timematodea</taxon>
        <taxon>Timematoidea</taxon>
        <taxon>Timematidae</taxon>
        <taxon>Timema</taxon>
    </lineage>
</organism>
<evidence type="ECO:0000313" key="1">
    <source>
        <dbReference type="EMBL" id="CAD7205250.1"/>
    </source>
</evidence>
<protein>
    <submittedName>
        <fullName evidence="1">Uncharacterized protein</fullName>
    </submittedName>
</protein>
<dbReference type="AlphaFoldDB" id="A0A7R8VY76"/>
<proteinExistence type="predicted"/>
<name>A0A7R8VY76_TIMDO</name>
<dbReference type="EMBL" id="OA574498">
    <property type="protein sequence ID" value="CAD7205250.1"/>
    <property type="molecule type" value="Genomic_DNA"/>
</dbReference>